<dbReference type="STRING" id="35722.A0A0B7N0X7"/>
<proteinExistence type="predicted"/>
<dbReference type="GO" id="GO:0008420">
    <property type="term" value="F:RNA polymerase II CTD heptapeptide repeat phosphatase activity"/>
    <property type="evidence" value="ECO:0007669"/>
    <property type="project" value="UniProtKB-UniRule"/>
</dbReference>
<dbReference type="InterPro" id="IPR039189">
    <property type="entry name" value="Fcp1"/>
</dbReference>
<evidence type="ECO:0000259" key="7">
    <source>
        <dbReference type="PROSITE" id="PS50969"/>
    </source>
</evidence>
<evidence type="ECO:0000256" key="3">
    <source>
        <dbReference type="ARBA" id="ARBA00023242"/>
    </source>
</evidence>
<dbReference type="PANTHER" id="PTHR23081:SF36">
    <property type="entry name" value="RNA POLYMERASE II SUBUNIT A C-TERMINAL DOMAIN PHOSPHATASE"/>
    <property type="match status" value="1"/>
</dbReference>
<dbReference type="InterPro" id="IPR036412">
    <property type="entry name" value="HAD-like_sf"/>
</dbReference>
<dbReference type="OrthoDB" id="10249888at2759"/>
<organism evidence="8 9">
    <name type="scientific">Parasitella parasitica</name>
    <dbReference type="NCBI Taxonomy" id="35722"/>
    <lineage>
        <taxon>Eukaryota</taxon>
        <taxon>Fungi</taxon>
        <taxon>Fungi incertae sedis</taxon>
        <taxon>Mucoromycota</taxon>
        <taxon>Mucoromycotina</taxon>
        <taxon>Mucoromycetes</taxon>
        <taxon>Mucorales</taxon>
        <taxon>Mucorineae</taxon>
        <taxon>Mucoraceae</taxon>
        <taxon>Parasitella</taxon>
    </lineage>
</organism>
<dbReference type="GO" id="GO:0005634">
    <property type="term" value="C:nucleus"/>
    <property type="evidence" value="ECO:0007669"/>
    <property type="project" value="UniProtKB-SubCell"/>
</dbReference>
<evidence type="ECO:0000256" key="5">
    <source>
        <dbReference type="ARBA" id="ARBA00048336"/>
    </source>
</evidence>
<keyword evidence="9" id="KW-1185">Reference proteome</keyword>
<keyword evidence="2 6" id="KW-0378">Hydrolase</keyword>
<name>A0A0B7N0X7_9FUNG</name>
<evidence type="ECO:0000313" key="9">
    <source>
        <dbReference type="Proteomes" id="UP000054107"/>
    </source>
</evidence>
<reference evidence="8 9" key="1">
    <citation type="submission" date="2014-09" db="EMBL/GenBank/DDBJ databases">
        <authorList>
            <person name="Ellenberger Sabrina"/>
        </authorList>
    </citation>
    <scope>NUCLEOTIDE SEQUENCE [LARGE SCALE GENOMIC DNA]</scope>
    <source>
        <strain evidence="8 9">CBS 412.66</strain>
    </source>
</reference>
<protein>
    <recommendedName>
        <fullName evidence="6">RNA polymerase II subunit A C-terminal domain phosphatase</fullName>
        <ecNumber evidence="6">3.1.3.16</ecNumber>
    </recommendedName>
</protein>
<dbReference type="Gene3D" id="3.40.50.1000">
    <property type="entry name" value="HAD superfamily/HAD-like"/>
    <property type="match status" value="1"/>
</dbReference>
<dbReference type="Pfam" id="PF03031">
    <property type="entry name" value="NIF"/>
    <property type="match status" value="1"/>
</dbReference>
<comment type="catalytic activity">
    <reaction evidence="4 6">
        <text>O-phospho-L-seryl-[protein] + H2O = L-seryl-[protein] + phosphate</text>
        <dbReference type="Rhea" id="RHEA:20629"/>
        <dbReference type="Rhea" id="RHEA-COMP:9863"/>
        <dbReference type="Rhea" id="RHEA-COMP:11604"/>
        <dbReference type="ChEBI" id="CHEBI:15377"/>
        <dbReference type="ChEBI" id="CHEBI:29999"/>
        <dbReference type="ChEBI" id="CHEBI:43474"/>
        <dbReference type="ChEBI" id="CHEBI:83421"/>
        <dbReference type="EC" id="3.1.3.16"/>
    </reaction>
</comment>
<dbReference type="CDD" id="cd07521">
    <property type="entry name" value="HAD_FCP1-like"/>
    <property type="match status" value="1"/>
</dbReference>
<evidence type="ECO:0000313" key="8">
    <source>
        <dbReference type="EMBL" id="CEP11082.1"/>
    </source>
</evidence>
<dbReference type="InterPro" id="IPR023214">
    <property type="entry name" value="HAD_sf"/>
</dbReference>
<dbReference type="PANTHER" id="PTHR23081">
    <property type="entry name" value="RNA POLYMERASE II CTD PHOSPHATASE"/>
    <property type="match status" value="1"/>
</dbReference>
<dbReference type="InterPro" id="IPR004274">
    <property type="entry name" value="FCP1_dom"/>
</dbReference>
<dbReference type="AlphaFoldDB" id="A0A0B7N0X7"/>
<dbReference type="InterPro" id="IPR011947">
    <property type="entry name" value="FCP1_euk"/>
</dbReference>
<evidence type="ECO:0000256" key="1">
    <source>
        <dbReference type="ARBA" id="ARBA00004123"/>
    </source>
</evidence>
<evidence type="ECO:0000256" key="6">
    <source>
        <dbReference type="RuleBase" id="RU366066"/>
    </source>
</evidence>
<dbReference type="Proteomes" id="UP000054107">
    <property type="component" value="Unassembled WGS sequence"/>
</dbReference>
<dbReference type="SUPFAM" id="SSF56784">
    <property type="entry name" value="HAD-like"/>
    <property type="match status" value="1"/>
</dbReference>
<dbReference type="SMART" id="SM00577">
    <property type="entry name" value="CPDc"/>
    <property type="match status" value="1"/>
</dbReference>
<dbReference type="EMBL" id="LN725636">
    <property type="protein sequence ID" value="CEP11082.1"/>
    <property type="molecule type" value="Genomic_DNA"/>
</dbReference>
<evidence type="ECO:0000256" key="2">
    <source>
        <dbReference type="ARBA" id="ARBA00022801"/>
    </source>
</evidence>
<dbReference type="NCBIfam" id="TIGR02250">
    <property type="entry name" value="FCP1_euk"/>
    <property type="match status" value="1"/>
</dbReference>
<dbReference type="EC" id="3.1.3.16" evidence="6"/>
<feature type="domain" description="FCP1 homology" evidence="7">
    <location>
        <begin position="61"/>
        <end position="232"/>
    </location>
</feature>
<evidence type="ECO:0000256" key="4">
    <source>
        <dbReference type="ARBA" id="ARBA00047761"/>
    </source>
</evidence>
<keyword evidence="3 6" id="KW-0539">Nucleus</keyword>
<accession>A0A0B7N0X7</accession>
<dbReference type="PROSITE" id="PS50969">
    <property type="entry name" value="FCP1"/>
    <property type="match status" value="1"/>
</dbReference>
<sequence>MQNNMACTHKFIEHGRCWSDGCSYCIHETKFNGVCVACSHVDEKEFARAKQVEKEELKRLQSEKKLALIIDLDHTLMHATSVYDVAEWINKQKRSAAHKSRVKEFFTISGNKYSFKIRPGLHRFLAQISSVYEIHVYTMGNRAYAKAFLDKIDPHRTLIKGKVFTRDGNGCILKKKLSRLYPTNQTQVLVLDDCANVWNDSPNLIQIEPYVFFKNVKQVNPLTHTIPIKNRFFSFVNNYISSLNFKKSYHDDYQQSDFKLDESDFLAPTLSFDDDNNFSISSNTCTNQTDAFHDQSIADIIPEMLEEDEALENVAKILKDIHNIYFKSLSCNIEPDVVNILQSLCTEKTTPMLKRKRSSSISEPDFAPNKKCNTVCQSTSSATLTIP</sequence>
<comment type="subcellular location">
    <subcellularLocation>
        <location evidence="1 6">Nucleus</location>
    </subcellularLocation>
</comment>
<gene>
    <name evidence="8" type="primary">PARPA_04883.1 scaffold 15694</name>
</gene>
<comment type="function">
    <text evidence="6">This promotes the activity of RNA polymerase II.</text>
</comment>
<comment type="catalytic activity">
    <reaction evidence="5 6">
        <text>O-phospho-L-threonyl-[protein] + H2O = L-threonyl-[protein] + phosphate</text>
        <dbReference type="Rhea" id="RHEA:47004"/>
        <dbReference type="Rhea" id="RHEA-COMP:11060"/>
        <dbReference type="Rhea" id="RHEA-COMP:11605"/>
        <dbReference type="ChEBI" id="CHEBI:15377"/>
        <dbReference type="ChEBI" id="CHEBI:30013"/>
        <dbReference type="ChEBI" id="CHEBI:43474"/>
        <dbReference type="ChEBI" id="CHEBI:61977"/>
        <dbReference type="EC" id="3.1.3.16"/>
    </reaction>
</comment>